<feature type="domain" description="Nuclear receptor-interacting protein 1 repression" evidence="4">
    <location>
        <begin position="850"/>
        <end position="1155"/>
    </location>
</feature>
<feature type="domain" description="Nuclear receptor-interacting protein 1 repression" evidence="2">
    <location>
        <begin position="27"/>
        <end position="328"/>
    </location>
</feature>
<dbReference type="InterPro" id="IPR031407">
    <property type="entry name" value="NRIP1_RD3"/>
</dbReference>
<evidence type="ECO:0000259" key="4">
    <source>
        <dbReference type="Pfam" id="PF15690"/>
    </source>
</evidence>
<dbReference type="Ensembl" id="ENSPCLT00000033374.1">
    <property type="protein sequence ID" value="ENSPCLP00000024019.1"/>
    <property type="gene ID" value="ENSPCLG00000021197.1"/>
</dbReference>
<sequence>MTHGEELGSEMHQDSVVLTYLEGLLMHQAAGGSGTTVDKKSTGHSGEDQNFKISGNIFPSCQSNGPVLNTSTYQGSGMLHLKKARLLQSSEDWNAAKRRRLSDSIVDLDGKKEALLAGMVENVPKGKQDSTLLASLLQSFSSRLQSVALSQQIRQSLKEQGYSLSHDSLQVEKDLRCYGVASSHLKTLLKKSKAKDQKLDNSLPDITKNLPKERFIESPHAVQSGPKVINEPLSCAARLQAVASMVEKRSSPAASPKPSVACSQLALLLSSEAHLQQYSREHALKAQNANQIASERLAAMARLQESAQKDIGQFSLAKGMTSHLNGQAGSSTKMVSSKSNMAPFQSSVGITHSPPKNVGFKNNLERNNVKTSPSNSLLLHLLKSQNTTKQLKGHEQSERASIFEESSTPTTIDEYSDNNPSFTDDSSDDDSSHSNCLPIDLSFKQRTDKPDAGPPASLDNLTQSLLHSWDPKVSCPENKEDKDTPKASKLNPHQKVTLLQLLLGHKSEEKVDKSNEPQGPHSAADVAKFTVQTGKRTPVTDSPNANRMTPLNTPPLLASTKADSPINLSHQSLAIKRSSPSFACSIQPDRLVNPASKHLIDLSKSKEIQGAKLSRNDSPQNSSAFSASKLLQNLAQCGMQTSMSSEEQRSGKHLLVGNTDKPVGLIDRLNSPLLTNKLSTHEENNKILSCQPVPTEQGLPGSEIENLLERRTVLQLLLGTPNKGKNEKKERVLLRDESSQEQRDKALNEQILTVKIKTEPSEESNVPYNSNAQQIRECKGNKFQGFVHSLQRNTAASPASEEMKSEPLSPQDFSFSKNGLLSRLLTQNQDSYPADELDRSHQNNELTHLESKSLCTVPKKRKLHTEPLESPLKKMKTNVSHAANNHVSPTEALYGPLLNQQELKFGRSDSEFKYAVSHGSNNESDNRSWSRDSKGFNVLKQLLLSENCERDLSQHRNNLLTEGKKKGNKSNATINKPEFSISSVNALMGSPVQQSSCVDHRTFQYPVKSPASSPFPEHLGRLEPDQFSVCPMPSEKGPIRWVITGMDKNDYEKDSPRLTKTNPILYYMLQKGGNSISSQEAHDKEIWNEPSFTDSSTRVTIKEELTSDGELKTPFSNSRSPYSSHMGNKTSHQHGVNGEVHGLLEKVLTIKKEPE</sequence>
<dbReference type="PANTHER" id="PTHR15088">
    <property type="entry name" value="NUCLEAR FACTOR RIP140"/>
    <property type="match status" value="1"/>
</dbReference>
<feature type="compositionally biased region" description="Basic and acidic residues" evidence="1">
    <location>
        <begin position="477"/>
        <end position="486"/>
    </location>
</feature>
<reference evidence="5" key="2">
    <citation type="submission" date="2025-09" db="UniProtKB">
        <authorList>
            <consortium name="Ensembl"/>
        </authorList>
    </citation>
    <scope>IDENTIFICATION</scope>
</reference>
<dbReference type="InterPro" id="IPR031408">
    <property type="entry name" value="NRIP1_RD4"/>
</dbReference>
<evidence type="ECO:0000256" key="1">
    <source>
        <dbReference type="SAM" id="MobiDB-lite"/>
    </source>
</evidence>
<gene>
    <name evidence="5" type="primary">NRIP1</name>
</gene>
<evidence type="ECO:0000313" key="5">
    <source>
        <dbReference type="Ensembl" id="ENSPCLP00000024019.1"/>
    </source>
</evidence>
<evidence type="ECO:0000313" key="6">
    <source>
        <dbReference type="Proteomes" id="UP000472261"/>
    </source>
</evidence>
<accession>A0A669QTB8</accession>
<dbReference type="OrthoDB" id="9878150at2759"/>
<dbReference type="PANTHER" id="PTHR15088:SF0">
    <property type="entry name" value="NUCLEAR RECEPTOR-INTERACTING PROTEIN 1"/>
    <property type="match status" value="1"/>
</dbReference>
<dbReference type="Pfam" id="PF15690">
    <property type="entry name" value="NRIP1_repr_4"/>
    <property type="match status" value="1"/>
</dbReference>
<dbReference type="CTD" id="8204"/>
<dbReference type="RefSeq" id="XP_031468460.1">
    <property type="nucleotide sequence ID" value="XM_031612600.1"/>
</dbReference>
<dbReference type="Pfam" id="PF15689">
    <property type="entry name" value="NRIP1_repr_3"/>
    <property type="match status" value="1"/>
</dbReference>
<feature type="region of interest" description="Disordered" evidence="1">
    <location>
        <begin position="1105"/>
        <end position="1142"/>
    </location>
</feature>
<name>A0A669QTB8_PHACC</name>
<dbReference type="Proteomes" id="UP000472261">
    <property type="component" value="Unplaced"/>
</dbReference>
<dbReference type="GeneID" id="116242037"/>
<feature type="domain" description="Nuclear receptor-interacting protein 1 repression" evidence="3">
    <location>
        <begin position="409"/>
        <end position="738"/>
    </location>
</feature>
<dbReference type="GO" id="GO:0035259">
    <property type="term" value="F:nuclear glucocorticoid receptor binding"/>
    <property type="evidence" value="ECO:0007669"/>
    <property type="project" value="TreeGrafter"/>
</dbReference>
<reference evidence="5" key="1">
    <citation type="submission" date="2025-08" db="UniProtKB">
        <authorList>
            <consortium name="Ensembl"/>
        </authorList>
    </citation>
    <scope>IDENTIFICATION</scope>
</reference>
<dbReference type="GO" id="GO:0000122">
    <property type="term" value="P:negative regulation of transcription by RNA polymerase II"/>
    <property type="evidence" value="ECO:0007669"/>
    <property type="project" value="TreeGrafter"/>
</dbReference>
<dbReference type="GO" id="GO:0071392">
    <property type="term" value="P:cellular response to estradiol stimulus"/>
    <property type="evidence" value="ECO:0007669"/>
    <property type="project" value="TreeGrafter"/>
</dbReference>
<dbReference type="Pfam" id="PF15688">
    <property type="entry name" value="NRIP1_repr_2"/>
    <property type="match status" value="1"/>
</dbReference>
<feature type="region of interest" description="Disordered" evidence="1">
    <location>
        <begin position="387"/>
        <end position="437"/>
    </location>
</feature>
<evidence type="ECO:0000259" key="2">
    <source>
        <dbReference type="Pfam" id="PF15687"/>
    </source>
</evidence>
<feature type="compositionally biased region" description="Basic and acidic residues" evidence="1">
    <location>
        <begin position="392"/>
        <end position="402"/>
    </location>
</feature>
<dbReference type="KEGG" id="pcoc:116242037"/>
<dbReference type="InterPro" id="IPR026649">
    <property type="entry name" value="NRIP1"/>
</dbReference>
<dbReference type="GO" id="GO:0045944">
    <property type="term" value="P:positive regulation of transcription by RNA polymerase II"/>
    <property type="evidence" value="ECO:0007669"/>
    <property type="project" value="TreeGrafter"/>
</dbReference>
<dbReference type="GO" id="GO:0005634">
    <property type="term" value="C:nucleus"/>
    <property type="evidence" value="ECO:0007669"/>
    <property type="project" value="InterPro"/>
</dbReference>
<organism evidence="5 6">
    <name type="scientific">Phasianus colchicus</name>
    <name type="common">Common pheasant</name>
    <dbReference type="NCBI Taxonomy" id="9054"/>
    <lineage>
        <taxon>Eukaryota</taxon>
        <taxon>Metazoa</taxon>
        <taxon>Chordata</taxon>
        <taxon>Craniata</taxon>
        <taxon>Vertebrata</taxon>
        <taxon>Euteleostomi</taxon>
        <taxon>Archelosauria</taxon>
        <taxon>Archosauria</taxon>
        <taxon>Dinosauria</taxon>
        <taxon>Saurischia</taxon>
        <taxon>Theropoda</taxon>
        <taxon>Coelurosauria</taxon>
        <taxon>Aves</taxon>
        <taxon>Neognathae</taxon>
        <taxon>Galloanserae</taxon>
        <taxon>Galliformes</taxon>
        <taxon>Phasianidae</taxon>
        <taxon>Phasianinae</taxon>
        <taxon>Phasianus</taxon>
    </lineage>
</organism>
<dbReference type="GO" id="GO:0032922">
    <property type="term" value="P:circadian regulation of gene expression"/>
    <property type="evidence" value="ECO:0007669"/>
    <property type="project" value="TreeGrafter"/>
</dbReference>
<dbReference type="InterPro" id="IPR031406">
    <property type="entry name" value="NRIP1_RD2"/>
</dbReference>
<dbReference type="GO" id="GO:0003714">
    <property type="term" value="F:transcription corepressor activity"/>
    <property type="evidence" value="ECO:0007669"/>
    <property type="project" value="TreeGrafter"/>
</dbReference>
<dbReference type="GO" id="GO:0046965">
    <property type="term" value="F:nuclear retinoid X receptor binding"/>
    <property type="evidence" value="ECO:0007669"/>
    <property type="project" value="TreeGrafter"/>
</dbReference>
<feature type="compositionally biased region" description="Polar residues" evidence="1">
    <location>
        <begin position="1114"/>
        <end position="1134"/>
    </location>
</feature>
<dbReference type="GO" id="GO:0003713">
    <property type="term" value="F:transcription coactivator activity"/>
    <property type="evidence" value="ECO:0007669"/>
    <property type="project" value="TreeGrafter"/>
</dbReference>
<feature type="region of interest" description="Disordered" evidence="1">
    <location>
        <begin position="721"/>
        <end position="744"/>
    </location>
</feature>
<protein>
    <submittedName>
        <fullName evidence="5">Nuclear receptor interacting protein 1</fullName>
    </submittedName>
</protein>
<dbReference type="GO" id="GO:0005102">
    <property type="term" value="F:signaling receptor binding"/>
    <property type="evidence" value="ECO:0007669"/>
    <property type="project" value="InterPro"/>
</dbReference>
<feature type="compositionally biased region" description="Basic and acidic residues" evidence="1">
    <location>
        <begin position="724"/>
        <end position="744"/>
    </location>
</feature>
<dbReference type="GO" id="GO:0030331">
    <property type="term" value="F:nuclear estrogen receptor binding"/>
    <property type="evidence" value="ECO:0007669"/>
    <property type="project" value="TreeGrafter"/>
</dbReference>
<dbReference type="OMA" id="SPPYACG"/>
<dbReference type="RefSeq" id="XP_031468461.1">
    <property type="nucleotide sequence ID" value="XM_031612601.1"/>
</dbReference>
<dbReference type="Pfam" id="PF15687">
    <property type="entry name" value="NRIP1_repr_1"/>
    <property type="match status" value="1"/>
</dbReference>
<feature type="region of interest" description="Disordered" evidence="1">
    <location>
        <begin position="792"/>
        <end position="812"/>
    </location>
</feature>
<dbReference type="InterPro" id="IPR031405">
    <property type="entry name" value="NRIP1_RD1"/>
</dbReference>
<keyword evidence="6" id="KW-1185">Reference proteome</keyword>
<feature type="compositionally biased region" description="Polar residues" evidence="1">
    <location>
        <begin position="404"/>
        <end position="413"/>
    </location>
</feature>
<evidence type="ECO:0000259" key="3">
    <source>
        <dbReference type="Pfam" id="PF15688"/>
    </source>
</evidence>
<proteinExistence type="predicted"/>
<feature type="region of interest" description="Disordered" evidence="1">
    <location>
        <begin position="470"/>
        <end position="494"/>
    </location>
</feature>
<dbReference type="AlphaFoldDB" id="A0A669QTB8"/>
<feature type="region of interest" description="Disordered" evidence="1">
    <location>
        <begin position="346"/>
        <end position="371"/>
    </location>
</feature>